<gene>
    <name evidence="17" type="primary">Lyar</name>
    <name evidence="17" type="ORF">ERIRUB_R13563</name>
</gene>
<evidence type="ECO:0000256" key="11">
    <source>
        <dbReference type="ARBA" id="ARBA00069216"/>
    </source>
</evidence>
<evidence type="ECO:0000259" key="16">
    <source>
        <dbReference type="Pfam" id="PF25879"/>
    </source>
</evidence>
<evidence type="ECO:0000256" key="2">
    <source>
        <dbReference type="ARBA" id="ARBA00004496"/>
    </source>
</evidence>
<keyword evidence="5" id="KW-0677">Repeat</keyword>
<dbReference type="GO" id="GO:0005737">
    <property type="term" value="C:cytoplasm"/>
    <property type="evidence" value="ECO:0007669"/>
    <property type="project" value="UniProtKB-SubCell"/>
</dbReference>
<feature type="domain" description="Cell growth-regulating nucleolar protein-like winged helix" evidence="16">
    <location>
        <begin position="316"/>
        <end position="388"/>
    </location>
</feature>
<dbReference type="Pfam" id="PF08790">
    <property type="entry name" value="zf-LYAR"/>
    <property type="match status" value="1"/>
</dbReference>
<dbReference type="Gene3D" id="3.30.1490.490">
    <property type="match status" value="1"/>
</dbReference>
<dbReference type="GO" id="GO:0008270">
    <property type="term" value="F:zinc ion binding"/>
    <property type="evidence" value="ECO:0007669"/>
    <property type="project" value="UniProtKB-KW"/>
</dbReference>
<evidence type="ECO:0000256" key="6">
    <source>
        <dbReference type="ARBA" id="ARBA00022771"/>
    </source>
</evidence>
<evidence type="ECO:0000256" key="10">
    <source>
        <dbReference type="ARBA" id="ARBA00063961"/>
    </source>
</evidence>
<name>A0A7K7GZX4_ERIRU</name>
<evidence type="ECO:0000256" key="1">
    <source>
        <dbReference type="ARBA" id="ARBA00004123"/>
    </source>
</evidence>
<evidence type="ECO:0000256" key="9">
    <source>
        <dbReference type="ARBA" id="ARBA00023242"/>
    </source>
</evidence>
<protein>
    <recommendedName>
        <fullName evidence="11">Cell growth-regulating nucleolar protein</fullName>
    </recommendedName>
</protein>
<keyword evidence="18" id="KW-1185">Reference proteome</keyword>
<organism evidence="17 18">
    <name type="scientific">Erithacus rubecula</name>
    <name type="common">European robin</name>
    <dbReference type="NCBI Taxonomy" id="37610"/>
    <lineage>
        <taxon>Eukaryota</taxon>
        <taxon>Metazoa</taxon>
        <taxon>Chordata</taxon>
        <taxon>Craniata</taxon>
        <taxon>Vertebrata</taxon>
        <taxon>Euteleostomi</taxon>
        <taxon>Archelosauria</taxon>
        <taxon>Archosauria</taxon>
        <taxon>Dinosauria</taxon>
        <taxon>Saurischia</taxon>
        <taxon>Theropoda</taxon>
        <taxon>Coelurosauria</taxon>
        <taxon>Aves</taxon>
        <taxon>Neognathae</taxon>
        <taxon>Neoaves</taxon>
        <taxon>Telluraves</taxon>
        <taxon>Australaves</taxon>
        <taxon>Passeriformes</taxon>
        <taxon>Turdidae</taxon>
        <taxon>Erithacus</taxon>
    </lineage>
</organism>
<dbReference type="PANTHER" id="PTHR13100">
    <property type="entry name" value="CELL GROWTH-REGULATING NUCLEOLAR PROTEIN LYAR"/>
    <property type="match status" value="1"/>
</dbReference>
<keyword evidence="8" id="KW-0175">Coiled coil</keyword>
<dbReference type="GO" id="GO:0001750">
    <property type="term" value="C:photoreceptor outer segment"/>
    <property type="evidence" value="ECO:0007669"/>
    <property type="project" value="UniProtKB-SubCell"/>
</dbReference>
<feature type="non-terminal residue" evidence="17">
    <location>
        <position position="389"/>
    </location>
</feature>
<dbReference type="EMBL" id="VZSK01002358">
    <property type="protein sequence ID" value="NWY74828.1"/>
    <property type="molecule type" value="Genomic_DNA"/>
</dbReference>
<keyword evidence="7" id="KW-0862">Zinc</keyword>
<dbReference type="Proteomes" id="UP000529965">
    <property type="component" value="Unassembled WGS sequence"/>
</dbReference>
<feature type="compositionally biased region" description="Basic and acidic residues" evidence="13">
    <location>
        <begin position="201"/>
        <end position="213"/>
    </location>
</feature>
<dbReference type="GO" id="GO:0005730">
    <property type="term" value="C:nucleolus"/>
    <property type="evidence" value="ECO:0007669"/>
    <property type="project" value="TreeGrafter"/>
</dbReference>
<feature type="region of interest" description="Disordered" evidence="13">
    <location>
        <begin position="146"/>
        <end position="251"/>
    </location>
</feature>
<evidence type="ECO:0000256" key="13">
    <source>
        <dbReference type="SAM" id="MobiDB-lite"/>
    </source>
</evidence>
<accession>A0A7K7GZX4</accession>
<evidence type="ECO:0000256" key="3">
    <source>
        <dbReference type="ARBA" id="ARBA00004504"/>
    </source>
</evidence>
<evidence type="ECO:0000313" key="17">
    <source>
        <dbReference type="EMBL" id="NWY74828.1"/>
    </source>
</evidence>
<evidence type="ECO:0000256" key="4">
    <source>
        <dbReference type="ARBA" id="ARBA00022723"/>
    </source>
</evidence>
<dbReference type="GO" id="GO:0000122">
    <property type="term" value="P:negative regulation of transcription by RNA polymerase II"/>
    <property type="evidence" value="ECO:0007669"/>
    <property type="project" value="TreeGrafter"/>
</dbReference>
<keyword evidence="6 12" id="KW-0863">Zinc-finger</keyword>
<dbReference type="InterPro" id="IPR014898">
    <property type="entry name" value="Znf_C2H2_LYAR"/>
</dbReference>
<dbReference type="FunFam" id="1.10.10.2100:FF:000002">
    <property type="entry name" value="cell growth-regulating nucleolar protein-like"/>
    <property type="match status" value="1"/>
</dbReference>
<dbReference type="PANTHER" id="PTHR13100:SF10">
    <property type="entry name" value="CELL GROWTH-REGULATING NUCLEOLAR PROTEIN"/>
    <property type="match status" value="1"/>
</dbReference>
<dbReference type="PROSITE" id="PS51804">
    <property type="entry name" value="ZF_C2HC_LYAR"/>
    <property type="match status" value="2"/>
</dbReference>
<dbReference type="Pfam" id="PF25879">
    <property type="entry name" value="WHD_LYAR"/>
    <property type="match status" value="1"/>
</dbReference>
<sequence>MVVFTCNACGEAVKKAQVEKHVNICRNCQCLSCMDCGKDFWGDDYKEHVKCVSEDQKYGGKGFEAKTNKGDAKQQEWIQKIHEVMKKPNISPKVRNILEQIRAFDNIPRKKVKFQNWIKNSLRINDSNLQDQVWDVFSEATRNVSLTGEQDKPQQMEEQQSAEIGENTKAEENGVTDGKTEKKKNKRERKEERQKSKKKEKKDLKLENQAEVKKGKKSKKGKEGVEDESEINGNGNHIETEEETNVKKRKHKHVGGIHHTTYIIVCFEDTFSQFQSSINYLKEPLTKTKRMKTESISEDMETENVNDNEENVGADKGKFNWKGTIKAVLKQAPDNEISIKKLRKKVIAQYYAVAGEHHKTEEEILVTFNKKVNNNPKFRVLKDKVKLVK</sequence>
<proteinExistence type="predicted"/>
<dbReference type="Pfam" id="PF17848">
    <property type="entry name" value="Zn_ribbon_ACC"/>
    <property type="match status" value="1"/>
</dbReference>
<keyword evidence="4" id="KW-0479">Metal-binding</keyword>
<dbReference type="InterPro" id="IPR039999">
    <property type="entry name" value="LYAR"/>
</dbReference>
<dbReference type="InterPro" id="IPR041010">
    <property type="entry name" value="Znf-ACC"/>
</dbReference>
<evidence type="ECO:0000256" key="5">
    <source>
        <dbReference type="ARBA" id="ARBA00022737"/>
    </source>
</evidence>
<dbReference type="InterPro" id="IPR058719">
    <property type="entry name" value="WHD_LYAR"/>
</dbReference>
<dbReference type="AlphaFoldDB" id="A0A7K7GZX4"/>
<dbReference type="SUPFAM" id="SSF57667">
    <property type="entry name" value="beta-beta-alpha zinc fingers"/>
    <property type="match status" value="2"/>
</dbReference>
<dbReference type="InterPro" id="IPR036236">
    <property type="entry name" value="Znf_C2H2_sf"/>
</dbReference>
<evidence type="ECO:0000259" key="15">
    <source>
        <dbReference type="Pfam" id="PF17848"/>
    </source>
</evidence>
<comment type="subunit">
    <text evidence="10">Interacts with PRMT5; this interaction is direct. Interacts with GNL2 and RPL23A. Interacts with nucleolin/NCL; this interaction is direct. Interacts with phosphorylated IRF3; this interaction impairs IRF3 DNA-binding activity.</text>
</comment>
<reference evidence="17 18" key="1">
    <citation type="submission" date="2019-09" db="EMBL/GenBank/DDBJ databases">
        <title>Bird 10,000 Genomes (B10K) Project - Family phase.</title>
        <authorList>
            <person name="Zhang G."/>
        </authorList>
    </citation>
    <scope>NUCLEOTIDE SEQUENCE [LARGE SCALE GENOMIC DNA]</scope>
    <source>
        <strain evidence="17">OUT-0015</strain>
        <tissue evidence="17">Blood</tissue>
    </source>
</reference>
<dbReference type="GO" id="GO:0006364">
    <property type="term" value="P:rRNA processing"/>
    <property type="evidence" value="ECO:0007669"/>
    <property type="project" value="TreeGrafter"/>
</dbReference>
<evidence type="ECO:0000256" key="8">
    <source>
        <dbReference type="ARBA" id="ARBA00023054"/>
    </source>
</evidence>
<feature type="domain" description="Zinc finger C2H2 LYAR-type" evidence="14">
    <location>
        <begin position="31"/>
        <end position="58"/>
    </location>
</feature>
<comment type="subcellular location">
    <subcellularLocation>
        <location evidence="3">Cell projection</location>
        <location evidence="3">Cilium</location>
        <location evidence="3">Photoreceptor outer segment</location>
    </subcellularLocation>
    <subcellularLocation>
        <location evidence="2">Cytoplasm</location>
    </subcellularLocation>
    <subcellularLocation>
        <location evidence="1">Nucleus</location>
    </subcellularLocation>
</comment>
<evidence type="ECO:0000256" key="7">
    <source>
        <dbReference type="ARBA" id="ARBA00022833"/>
    </source>
</evidence>
<dbReference type="GO" id="GO:0003677">
    <property type="term" value="F:DNA binding"/>
    <property type="evidence" value="ECO:0007669"/>
    <property type="project" value="InterPro"/>
</dbReference>
<keyword evidence="9" id="KW-0539">Nucleus</keyword>
<evidence type="ECO:0000256" key="12">
    <source>
        <dbReference type="PROSITE-ProRule" id="PRU01145"/>
    </source>
</evidence>
<evidence type="ECO:0000259" key="14">
    <source>
        <dbReference type="Pfam" id="PF08790"/>
    </source>
</evidence>
<evidence type="ECO:0000313" key="18">
    <source>
        <dbReference type="Proteomes" id="UP000529965"/>
    </source>
</evidence>
<feature type="non-terminal residue" evidence="17">
    <location>
        <position position="1"/>
    </location>
</feature>
<dbReference type="FunFam" id="3.30.1490.490:FF:000001">
    <property type="entry name" value="cell growth-regulating nucleolar protein-like"/>
    <property type="match status" value="1"/>
</dbReference>
<feature type="domain" description="Acetyl-coA carboxylase zinc finger" evidence="15">
    <location>
        <begin position="4"/>
        <end position="28"/>
    </location>
</feature>
<dbReference type="Gene3D" id="1.10.10.2100">
    <property type="match status" value="1"/>
</dbReference>
<comment type="caution">
    <text evidence="17">The sequence shown here is derived from an EMBL/GenBank/DDBJ whole genome shotgun (WGS) entry which is preliminary data.</text>
</comment>